<dbReference type="InterPro" id="IPR036390">
    <property type="entry name" value="WH_DNA-bd_sf"/>
</dbReference>
<dbReference type="RefSeq" id="WP_039687814.1">
    <property type="nucleotide sequence ID" value="NZ_CP009302.1"/>
</dbReference>
<accession>A0A0A8B871</accession>
<dbReference type="KEGG" id="cbac:JI75_00005"/>
<dbReference type="OrthoDB" id="9815750at2"/>
<keyword evidence="3" id="KW-1185">Reference proteome</keyword>
<sequence>MNDFANDHREDTSDRAVRTGEYDYDFVDAVARIAVYDNLRSAPRMIKIKPAPTNEYITDIASQTYTLARQLGGSIPFSVIQEVSENFIHARFTEAVVSILDNGNTIRFADQGPGIASIEKAQLPGFSSAKEPMKKYIRGVGSGLPIVKEYFEGEHGTVLIEDNIGAGAVVTISLAKEGESQESPLRAAVQRDSKASGVTAVDGQRIPDNTVKEPSVSMPILNEKEELFLQQFLVEGPLGVTEMSAYTDTPNSSTHKTMAKLTELKLIEQPKGTKKRALTEYGRSIAKRLQEKE</sequence>
<feature type="domain" description="Histidine kinase/HSP90-like ATPase" evidence="1">
    <location>
        <begin position="78"/>
        <end position="175"/>
    </location>
</feature>
<protein>
    <recommendedName>
        <fullName evidence="1">Histidine kinase/HSP90-like ATPase domain-containing protein</fullName>
    </recommendedName>
</protein>
<proteinExistence type="predicted"/>
<dbReference type="EMBL" id="CP009302">
    <property type="protein sequence ID" value="AJC11332.1"/>
    <property type="molecule type" value="Genomic_DNA"/>
</dbReference>
<dbReference type="AlphaFoldDB" id="A0A0A8B871"/>
<dbReference type="Proteomes" id="UP000031121">
    <property type="component" value="Chromosome"/>
</dbReference>
<dbReference type="HOGENOM" id="CLU_043928_0_0_11"/>
<name>A0A0A8B871_9ACTN</name>
<reference evidence="2 3" key="2">
    <citation type="journal article" date="2015" name="Genome Announc.">
        <title>Complete Genome Sequence of Coriobacteriaceae Strain 68-1-3, a Novel Mucus-Degrading Isolate from the Swine Intestinal Tract.</title>
        <authorList>
            <person name="Looft T."/>
            <person name="Bayles D.O."/>
            <person name="Alt D.P."/>
            <person name="Stanton T.B."/>
        </authorList>
    </citation>
    <scope>NUCLEOTIDE SEQUENCE [LARGE SCALE GENOMIC DNA]</scope>
    <source>
        <strain evidence="2 3">68-1-3</strain>
    </source>
</reference>
<dbReference type="STRING" id="1531429.JI75_00005"/>
<dbReference type="InterPro" id="IPR003594">
    <property type="entry name" value="HATPase_dom"/>
</dbReference>
<evidence type="ECO:0000313" key="2">
    <source>
        <dbReference type="EMBL" id="AJC11332.1"/>
    </source>
</evidence>
<dbReference type="InterPro" id="IPR036890">
    <property type="entry name" value="HATPase_C_sf"/>
</dbReference>
<dbReference type="SUPFAM" id="SSF55874">
    <property type="entry name" value="ATPase domain of HSP90 chaperone/DNA topoisomerase II/histidine kinase"/>
    <property type="match status" value="1"/>
</dbReference>
<dbReference type="Gene3D" id="3.30.565.10">
    <property type="entry name" value="Histidine kinase-like ATPase, C-terminal domain"/>
    <property type="match status" value="1"/>
</dbReference>
<dbReference type="Pfam" id="PF02518">
    <property type="entry name" value="HATPase_c"/>
    <property type="match status" value="1"/>
</dbReference>
<gene>
    <name evidence="2" type="ORF">JI75_00005</name>
</gene>
<dbReference type="SUPFAM" id="SSF46785">
    <property type="entry name" value="Winged helix' DNA-binding domain"/>
    <property type="match status" value="1"/>
</dbReference>
<evidence type="ECO:0000259" key="1">
    <source>
        <dbReference type="Pfam" id="PF02518"/>
    </source>
</evidence>
<evidence type="ECO:0000313" key="3">
    <source>
        <dbReference type="Proteomes" id="UP000031121"/>
    </source>
</evidence>
<organism evidence="2 3">
    <name type="scientific">Berryella intestinalis</name>
    <dbReference type="NCBI Taxonomy" id="1531429"/>
    <lineage>
        <taxon>Bacteria</taxon>
        <taxon>Bacillati</taxon>
        <taxon>Actinomycetota</taxon>
        <taxon>Coriobacteriia</taxon>
        <taxon>Eggerthellales</taxon>
        <taxon>Eggerthellaceae</taxon>
        <taxon>Berryella</taxon>
    </lineage>
</organism>
<reference evidence="3" key="1">
    <citation type="submission" date="2014-08" db="EMBL/GenBank/DDBJ databases">
        <title>Coriobacteriaceae sp. complete genome.</title>
        <authorList>
            <person name="Looft T."/>
            <person name="Bayles D.O."/>
            <person name="Stanton T.B."/>
        </authorList>
    </citation>
    <scope>NUCLEOTIDE SEQUENCE [LARGE SCALE GENOMIC DNA]</scope>
    <source>
        <strain evidence="3">68-1-3</strain>
    </source>
</reference>